<proteinExistence type="predicted"/>
<evidence type="ECO:0000313" key="1">
    <source>
        <dbReference type="EMBL" id="EJK50592.1"/>
    </source>
</evidence>
<sequence length="84" mass="8658">MSDYDAEELQALNSETAALKQVLSGVKSPKLSPDGAREKLAEYCQSNGGKDGFMKADLGSEERNIYHSNVSGGGGDGGGCCVAS</sequence>
<evidence type="ECO:0000313" key="2">
    <source>
        <dbReference type="Proteomes" id="UP000266841"/>
    </source>
</evidence>
<accession>K0RV53</accession>
<dbReference type="Proteomes" id="UP000266841">
    <property type="component" value="Unassembled WGS sequence"/>
</dbReference>
<protein>
    <recommendedName>
        <fullName evidence="3">G protein gamma domain-containing protein</fullName>
    </recommendedName>
</protein>
<comment type="caution">
    <text evidence="1">The sequence shown here is derived from an EMBL/GenBank/DDBJ whole genome shotgun (WGS) entry which is preliminary data.</text>
</comment>
<name>K0RV53_THAOC</name>
<organism evidence="1 2">
    <name type="scientific">Thalassiosira oceanica</name>
    <name type="common">Marine diatom</name>
    <dbReference type="NCBI Taxonomy" id="159749"/>
    <lineage>
        <taxon>Eukaryota</taxon>
        <taxon>Sar</taxon>
        <taxon>Stramenopiles</taxon>
        <taxon>Ochrophyta</taxon>
        <taxon>Bacillariophyta</taxon>
        <taxon>Coscinodiscophyceae</taxon>
        <taxon>Thalassiosirophycidae</taxon>
        <taxon>Thalassiosirales</taxon>
        <taxon>Thalassiosiraceae</taxon>
        <taxon>Thalassiosira</taxon>
    </lineage>
</organism>
<dbReference type="EMBL" id="AGNL01043386">
    <property type="protein sequence ID" value="EJK50592.1"/>
    <property type="molecule type" value="Genomic_DNA"/>
</dbReference>
<reference evidence="1 2" key="1">
    <citation type="journal article" date="2012" name="Genome Biol.">
        <title>Genome and low-iron response of an oceanic diatom adapted to chronic iron limitation.</title>
        <authorList>
            <person name="Lommer M."/>
            <person name="Specht M."/>
            <person name="Roy A.S."/>
            <person name="Kraemer L."/>
            <person name="Andreson R."/>
            <person name="Gutowska M.A."/>
            <person name="Wolf J."/>
            <person name="Bergner S.V."/>
            <person name="Schilhabel M.B."/>
            <person name="Klostermeier U.C."/>
            <person name="Beiko R.G."/>
            <person name="Rosenstiel P."/>
            <person name="Hippler M."/>
            <person name="Laroche J."/>
        </authorList>
    </citation>
    <scope>NUCLEOTIDE SEQUENCE [LARGE SCALE GENOMIC DNA]</scope>
    <source>
        <strain evidence="1 2">CCMP1005</strain>
    </source>
</reference>
<dbReference type="AlphaFoldDB" id="K0RV53"/>
<gene>
    <name evidence="1" type="ORF">THAOC_30376</name>
</gene>
<evidence type="ECO:0008006" key="3">
    <source>
        <dbReference type="Google" id="ProtNLM"/>
    </source>
</evidence>
<keyword evidence="2" id="KW-1185">Reference proteome</keyword>